<protein>
    <submittedName>
        <fullName evidence="1">Uncharacterized protein</fullName>
    </submittedName>
</protein>
<sequence>MNSASAERSKSLLEIYPDINGEIIKQFEMAVRNGKDVTVPAVIFPGGHQIWLSFFAAISQLPDHQYDKIFVTSPQPESDSIARSIADFYRTNTRVVEIK</sequence>
<accession>A0A0G1AAX3</accession>
<gene>
    <name evidence="1" type="ORF">UU93_C0019G0001</name>
</gene>
<dbReference type="AlphaFoldDB" id="A0A0G1AAX3"/>
<comment type="caution">
    <text evidence="1">The sequence shown here is derived from an EMBL/GenBank/DDBJ whole genome shotgun (WGS) entry which is preliminary data.</text>
</comment>
<evidence type="ECO:0000313" key="1">
    <source>
        <dbReference type="EMBL" id="KKS31266.1"/>
    </source>
</evidence>
<dbReference type="Proteomes" id="UP000034160">
    <property type="component" value="Unassembled WGS sequence"/>
</dbReference>
<proteinExistence type="predicted"/>
<feature type="non-terminal residue" evidence="1">
    <location>
        <position position="99"/>
    </location>
</feature>
<reference evidence="1 2" key="1">
    <citation type="journal article" date="2015" name="Nature">
        <title>rRNA introns, odd ribosomes, and small enigmatic genomes across a large radiation of phyla.</title>
        <authorList>
            <person name="Brown C.T."/>
            <person name="Hug L.A."/>
            <person name="Thomas B.C."/>
            <person name="Sharon I."/>
            <person name="Castelle C.J."/>
            <person name="Singh A."/>
            <person name="Wilkins M.J."/>
            <person name="Williams K.H."/>
            <person name="Banfield J.F."/>
        </authorList>
    </citation>
    <scope>NUCLEOTIDE SEQUENCE [LARGE SCALE GENOMIC DNA]</scope>
</reference>
<dbReference type="STRING" id="1618356.UU93_C0019G0001"/>
<evidence type="ECO:0000313" key="2">
    <source>
        <dbReference type="Proteomes" id="UP000034160"/>
    </source>
</evidence>
<dbReference type="EMBL" id="LCCN01000019">
    <property type="protein sequence ID" value="KKS31266.1"/>
    <property type="molecule type" value="Genomic_DNA"/>
</dbReference>
<name>A0A0G1AAX3_9BACT</name>
<organism evidence="1 2">
    <name type="scientific">Candidatus Amesbacteria bacterium GW2011_GWA2_42_12</name>
    <dbReference type="NCBI Taxonomy" id="1618356"/>
    <lineage>
        <taxon>Bacteria</taxon>
        <taxon>Candidatus Amesiibacteriota</taxon>
    </lineage>
</organism>